<proteinExistence type="predicted"/>
<comment type="caution">
    <text evidence="1">The sequence shown here is derived from an EMBL/GenBank/DDBJ whole genome shotgun (WGS) entry which is preliminary data.</text>
</comment>
<protein>
    <submittedName>
        <fullName evidence="1">Uncharacterized protein</fullName>
    </submittedName>
</protein>
<dbReference type="AlphaFoldDB" id="A0A392VTU4"/>
<dbReference type="EMBL" id="LXQA011279302">
    <property type="protein sequence ID" value="MCI91676.1"/>
    <property type="molecule type" value="Genomic_DNA"/>
</dbReference>
<name>A0A392VTU4_9FABA</name>
<accession>A0A392VTU4</accession>
<sequence length="48" mass="4982">RFFPKNSKTAHAVNTRLRLAQEAAAKVLAEVGIVPSAGQSAPSAADSF</sequence>
<keyword evidence="2" id="KW-1185">Reference proteome</keyword>
<evidence type="ECO:0000313" key="1">
    <source>
        <dbReference type="EMBL" id="MCI91676.1"/>
    </source>
</evidence>
<evidence type="ECO:0000313" key="2">
    <source>
        <dbReference type="Proteomes" id="UP000265520"/>
    </source>
</evidence>
<dbReference type="Proteomes" id="UP000265520">
    <property type="component" value="Unassembled WGS sequence"/>
</dbReference>
<organism evidence="1 2">
    <name type="scientific">Trifolium medium</name>
    <dbReference type="NCBI Taxonomy" id="97028"/>
    <lineage>
        <taxon>Eukaryota</taxon>
        <taxon>Viridiplantae</taxon>
        <taxon>Streptophyta</taxon>
        <taxon>Embryophyta</taxon>
        <taxon>Tracheophyta</taxon>
        <taxon>Spermatophyta</taxon>
        <taxon>Magnoliopsida</taxon>
        <taxon>eudicotyledons</taxon>
        <taxon>Gunneridae</taxon>
        <taxon>Pentapetalae</taxon>
        <taxon>rosids</taxon>
        <taxon>fabids</taxon>
        <taxon>Fabales</taxon>
        <taxon>Fabaceae</taxon>
        <taxon>Papilionoideae</taxon>
        <taxon>50 kb inversion clade</taxon>
        <taxon>NPAAA clade</taxon>
        <taxon>Hologalegina</taxon>
        <taxon>IRL clade</taxon>
        <taxon>Trifolieae</taxon>
        <taxon>Trifolium</taxon>
    </lineage>
</organism>
<feature type="non-terminal residue" evidence="1">
    <location>
        <position position="1"/>
    </location>
</feature>
<reference evidence="1 2" key="1">
    <citation type="journal article" date="2018" name="Front. Plant Sci.">
        <title>Red Clover (Trifolium pratense) and Zigzag Clover (T. medium) - A Picture of Genomic Similarities and Differences.</title>
        <authorList>
            <person name="Dluhosova J."/>
            <person name="Istvanek J."/>
            <person name="Nedelnik J."/>
            <person name="Repkova J."/>
        </authorList>
    </citation>
    <scope>NUCLEOTIDE SEQUENCE [LARGE SCALE GENOMIC DNA]</scope>
    <source>
        <strain evidence="2">cv. 10/8</strain>
        <tissue evidence="1">Leaf</tissue>
    </source>
</reference>